<dbReference type="EMBL" id="SJPY01000007">
    <property type="protein sequence ID" value="TWU37853.1"/>
    <property type="molecule type" value="Genomic_DNA"/>
</dbReference>
<evidence type="ECO:0000256" key="1">
    <source>
        <dbReference type="SAM" id="Phobius"/>
    </source>
</evidence>
<keyword evidence="1" id="KW-1133">Transmembrane helix</keyword>
<dbReference type="RefSeq" id="WP_146601779.1">
    <property type="nucleotide sequence ID" value="NZ_SJPY01000007.1"/>
</dbReference>
<evidence type="ECO:0000313" key="2">
    <source>
        <dbReference type="EMBL" id="TWU37853.1"/>
    </source>
</evidence>
<feature type="transmembrane region" description="Helical" evidence="1">
    <location>
        <begin position="12"/>
        <end position="31"/>
    </location>
</feature>
<reference evidence="2 3" key="1">
    <citation type="submission" date="2019-02" db="EMBL/GenBank/DDBJ databases">
        <title>Deep-cultivation of Planctomycetes and their phenomic and genomic characterization uncovers novel biology.</title>
        <authorList>
            <person name="Wiegand S."/>
            <person name="Jogler M."/>
            <person name="Boedeker C."/>
            <person name="Pinto D."/>
            <person name="Vollmers J."/>
            <person name="Rivas-Marin E."/>
            <person name="Kohn T."/>
            <person name="Peeters S.H."/>
            <person name="Heuer A."/>
            <person name="Rast P."/>
            <person name="Oberbeckmann S."/>
            <person name="Bunk B."/>
            <person name="Jeske O."/>
            <person name="Meyerdierks A."/>
            <person name="Storesund J.E."/>
            <person name="Kallscheuer N."/>
            <person name="Luecker S."/>
            <person name="Lage O.M."/>
            <person name="Pohl T."/>
            <person name="Merkel B.J."/>
            <person name="Hornburger P."/>
            <person name="Mueller R.-W."/>
            <person name="Bruemmer F."/>
            <person name="Labrenz M."/>
            <person name="Spormann A.M."/>
            <person name="Op Den Camp H."/>
            <person name="Overmann J."/>
            <person name="Amann R."/>
            <person name="Jetten M.S.M."/>
            <person name="Mascher T."/>
            <person name="Medema M.H."/>
            <person name="Devos D.P."/>
            <person name="Kaster A.-K."/>
            <person name="Ovreas L."/>
            <person name="Rohde M."/>
            <person name="Galperin M.Y."/>
            <person name="Jogler C."/>
        </authorList>
    </citation>
    <scope>NUCLEOTIDE SEQUENCE [LARGE SCALE GENOMIC DNA]</scope>
    <source>
        <strain evidence="2 3">Q31b</strain>
    </source>
</reference>
<name>A0A5C6DKG4_9BACT</name>
<dbReference type="OrthoDB" id="9816001at2"/>
<keyword evidence="1" id="KW-0472">Membrane</keyword>
<accession>A0A5C6DKG4</accession>
<sequence length="130" mass="14140">MANRQKPLPRFLFASIGVITGAVVTVTFRHADSGLMAGSKTGLAKPQEIAVQTIPHFELAGADGQWYPAEARIVGKTVQVSSQQVSTPLAVRYACLNQPQDGLLYNRESLPASPFCSELAWLSWRDPSKQ</sequence>
<proteinExistence type="predicted"/>
<evidence type="ECO:0000313" key="3">
    <source>
        <dbReference type="Proteomes" id="UP000315471"/>
    </source>
</evidence>
<comment type="caution">
    <text evidence="2">The sequence shown here is derived from an EMBL/GenBank/DDBJ whole genome shotgun (WGS) entry which is preliminary data.</text>
</comment>
<gene>
    <name evidence="2" type="ORF">Q31b_46420</name>
</gene>
<keyword evidence="3" id="KW-1185">Reference proteome</keyword>
<keyword evidence="1" id="KW-0812">Transmembrane</keyword>
<dbReference type="AlphaFoldDB" id="A0A5C6DKG4"/>
<protein>
    <submittedName>
        <fullName evidence="2">Uncharacterized protein</fullName>
    </submittedName>
</protein>
<organism evidence="2 3">
    <name type="scientific">Novipirellula aureliae</name>
    <dbReference type="NCBI Taxonomy" id="2527966"/>
    <lineage>
        <taxon>Bacteria</taxon>
        <taxon>Pseudomonadati</taxon>
        <taxon>Planctomycetota</taxon>
        <taxon>Planctomycetia</taxon>
        <taxon>Pirellulales</taxon>
        <taxon>Pirellulaceae</taxon>
        <taxon>Novipirellula</taxon>
    </lineage>
</organism>
<dbReference type="Proteomes" id="UP000315471">
    <property type="component" value="Unassembled WGS sequence"/>
</dbReference>